<evidence type="ECO:0000313" key="2">
    <source>
        <dbReference type="EMBL" id="QDS92693.1"/>
    </source>
</evidence>
<sequence length="86" mass="9443">MQLRSPERGLPAAHSNRNRASKYKHEAQVFMLRFLRWATLLPPGLSRSGATTGSYPHASLLFHPSPPAPNRLGDLGLAENSLLIAQ</sequence>
<organism evidence="2 3">
    <name type="scientific">Roseimaritima multifibrata</name>
    <dbReference type="NCBI Taxonomy" id="1930274"/>
    <lineage>
        <taxon>Bacteria</taxon>
        <taxon>Pseudomonadati</taxon>
        <taxon>Planctomycetota</taxon>
        <taxon>Planctomycetia</taxon>
        <taxon>Pirellulales</taxon>
        <taxon>Pirellulaceae</taxon>
        <taxon>Roseimaritima</taxon>
    </lineage>
</organism>
<keyword evidence="3" id="KW-1185">Reference proteome</keyword>
<evidence type="ECO:0000256" key="1">
    <source>
        <dbReference type="SAM" id="MobiDB-lite"/>
    </source>
</evidence>
<accession>A0A517MCR8</accession>
<dbReference type="Proteomes" id="UP000320672">
    <property type="component" value="Chromosome"/>
</dbReference>
<gene>
    <name evidence="2" type="ORF">FF011L_14420</name>
</gene>
<proteinExistence type="predicted"/>
<dbReference type="KEGG" id="rml:FF011L_14420"/>
<dbReference type="AlphaFoldDB" id="A0A517MCR8"/>
<feature type="region of interest" description="Disordered" evidence="1">
    <location>
        <begin position="1"/>
        <end position="22"/>
    </location>
</feature>
<protein>
    <submittedName>
        <fullName evidence="2">Uncharacterized protein</fullName>
    </submittedName>
</protein>
<reference evidence="2 3" key="1">
    <citation type="submission" date="2019-02" db="EMBL/GenBank/DDBJ databases">
        <title>Deep-cultivation of Planctomycetes and their phenomic and genomic characterization uncovers novel biology.</title>
        <authorList>
            <person name="Wiegand S."/>
            <person name="Jogler M."/>
            <person name="Boedeker C."/>
            <person name="Pinto D."/>
            <person name="Vollmers J."/>
            <person name="Rivas-Marin E."/>
            <person name="Kohn T."/>
            <person name="Peeters S.H."/>
            <person name="Heuer A."/>
            <person name="Rast P."/>
            <person name="Oberbeckmann S."/>
            <person name="Bunk B."/>
            <person name="Jeske O."/>
            <person name="Meyerdierks A."/>
            <person name="Storesund J.E."/>
            <person name="Kallscheuer N."/>
            <person name="Luecker S."/>
            <person name="Lage O.M."/>
            <person name="Pohl T."/>
            <person name="Merkel B.J."/>
            <person name="Hornburger P."/>
            <person name="Mueller R.-W."/>
            <person name="Bruemmer F."/>
            <person name="Labrenz M."/>
            <person name="Spormann A.M."/>
            <person name="Op den Camp H."/>
            <person name="Overmann J."/>
            <person name="Amann R."/>
            <person name="Jetten M.S.M."/>
            <person name="Mascher T."/>
            <person name="Medema M.H."/>
            <person name="Devos D.P."/>
            <person name="Kaster A.-K."/>
            <person name="Ovreas L."/>
            <person name="Rohde M."/>
            <person name="Galperin M.Y."/>
            <person name="Jogler C."/>
        </authorList>
    </citation>
    <scope>NUCLEOTIDE SEQUENCE [LARGE SCALE GENOMIC DNA]</scope>
    <source>
        <strain evidence="2 3">FF011L</strain>
    </source>
</reference>
<name>A0A517MCR8_9BACT</name>
<dbReference type="EMBL" id="CP036262">
    <property type="protein sequence ID" value="QDS92693.1"/>
    <property type="molecule type" value="Genomic_DNA"/>
</dbReference>
<evidence type="ECO:0000313" key="3">
    <source>
        <dbReference type="Proteomes" id="UP000320672"/>
    </source>
</evidence>